<keyword evidence="3" id="KW-0808">Transferase</keyword>
<reference evidence="5 6" key="1">
    <citation type="journal article" date="2016" name="Nat. Commun.">
        <title>Thousands of microbial genomes shed light on interconnected biogeochemical processes in an aquifer system.</title>
        <authorList>
            <person name="Anantharaman K."/>
            <person name="Brown C.T."/>
            <person name="Hug L.A."/>
            <person name="Sharon I."/>
            <person name="Castelle C.J."/>
            <person name="Probst A.J."/>
            <person name="Thomas B.C."/>
            <person name="Singh A."/>
            <person name="Wilkins M.J."/>
            <person name="Karaoz U."/>
            <person name="Brodie E.L."/>
            <person name="Williams K.H."/>
            <person name="Hubbard S.S."/>
            <person name="Banfield J.F."/>
        </authorList>
    </citation>
    <scope>NUCLEOTIDE SEQUENCE [LARGE SCALE GENOMIC DNA]</scope>
</reference>
<keyword evidence="4" id="KW-0472">Membrane</keyword>
<keyword evidence="4" id="KW-0812">Transmembrane</keyword>
<dbReference type="PANTHER" id="PTHR43630:SF1">
    <property type="entry name" value="POLY-BETA-1,6-N-ACETYL-D-GLUCOSAMINE SYNTHASE"/>
    <property type="match status" value="1"/>
</dbReference>
<comment type="caution">
    <text evidence="5">The sequence shown here is derived from an EMBL/GenBank/DDBJ whole genome shotgun (WGS) entry which is preliminary data.</text>
</comment>
<evidence type="ECO:0000313" key="6">
    <source>
        <dbReference type="Proteomes" id="UP000176741"/>
    </source>
</evidence>
<sequence length="364" mass="41408">MGKIALLVPAHNEEKVIGMCLVSLLNEASAEDIYVVNDGSEDQTETEAKKHTQNVLTLTRSGKASALSEAIGYFHLADRYDFIMPFDADTKISDGFLEEIIEIFTLDVDSKIAAVAGKVVGTDFNWVTTYRAWEYEIAQTIHKEAQSVINAIIVCPGCATVFRSRVFKNMGHPKGTLTEDMDLTFLIHRKKLGKIVFTQNSYVLTQDPRTIRELLKQIDRWYLGFWQCLVKHNIPWGGQILDLEVALLASEGLFNGLLVIAFLLFLPFIAIRNPLFIAVPLALDFILFLVPTLLIAYKKTKFKKLFIYIPQFYFLRVLGSMIFFRSFLKIVVGIDLSMSKLWNMSRYKLTTEGKEEVWLNPSLQ</sequence>
<proteinExistence type="inferred from homology"/>
<evidence type="ECO:0000256" key="3">
    <source>
        <dbReference type="ARBA" id="ARBA00022679"/>
    </source>
</evidence>
<dbReference type="SUPFAM" id="SSF53448">
    <property type="entry name" value="Nucleotide-diphospho-sugar transferases"/>
    <property type="match status" value="1"/>
</dbReference>
<feature type="transmembrane region" description="Helical" evidence="4">
    <location>
        <begin position="253"/>
        <end position="271"/>
    </location>
</feature>
<dbReference type="Pfam" id="PF13641">
    <property type="entry name" value="Glyco_tranf_2_3"/>
    <property type="match status" value="1"/>
</dbReference>
<keyword evidence="2" id="KW-0328">Glycosyltransferase</keyword>
<dbReference type="InterPro" id="IPR029044">
    <property type="entry name" value="Nucleotide-diphossugar_trans"/>
</dbReference>
<evidence type="ECO:0000256" key="4">
    <source>
        <dbReference type="SAM" id="Phobius"/>
    </source>
</evidence>
<accession>A0A1F7Y0J7</accession>
<dbReference type="GO" id="GO:0016757">
    <property type="term" value="F:glycosyltransferase activity"/>
    <property type="evidence" value="ECO:0007669"/>
    <property type="project" value="UniProtKB-KW"/>
</dbReference>
<dbReference type="CDD" id="cd06423">
    <property type="entry name" value="CESA_like"/>
    <property type="match status" value="1"/>
</dbReference>
<organism evidence="5 6">
    <name type="scientific">Candidatus Woesebacteria bacterium RIFCSPHIGHO2_01_FULL_38_26b</name>
    <dbReference type="NCBI Taxonomy" id="1802491"/>
    <lineage>
        <taxon>Bacteria</taxon>
        <taxon>Candidatus Woeseibacteriota</taxon>
    </lineage>
</organism>
<dbReference type="Gene3D" id="3.90.550.10">
    <property type="entry name" value="Spore Coat Polysaccharide Biosynthesis Protein SpsA, Chain A"/>
    <property type="match status" value="1"/>
</dbReference>
<comment type="similarity">
    <text evidence="1">Belongs to the glycosyltransferase 2 family.</text>
</comment>
<dbReference type="EMBL" id="MGGD01000026">
    <property type="protein sequence ID" value="OGM20812.1"/>
    <property type="molecule type" value="Genomic_DNA"/>
</dbReference>
<evidence type="ECO:0000256" key="2">
    <source>
        <dbReference type="ARBA" id="ARBA00022676"/>
    </source>
</evidence>
<feature type="transmembrane region" description="Helical" evidence="4">
    <location>
        <begin position="277"/>
        <end position="297"/>
    </location>
</feature>
<keyword evidence="4" id="KW-1133">Transmembrane helix</keyword>
<gene>
    <name evidence="5" type="ORF">A2771_03855</name>
</gene>
<dbReference type="Proteomes" id="UP000176741">
    <property type="component" value="Unassembled WGS sequence"/>
</dbReference>
<evidence type="ECO:0000256" key="1">
    <source>
        <dbReference type="ARBA" id="ARBA00006739"/>
    </source>
</evidence>
<evidence type="ECO:0000313" key="5">
    <source>
        <dbReference type="EMBL" id="OGM20812.1"/>
    </source>
</evidence>
<name>A0A1F7Y0J7_9BACT</name>
<protein>
    <recommendedName>
        <fullName evidence="7">Glycosyltransferase 2-like domain-containing protein</fullName>
    </recommendedName>
</protein>
<evidence type="ECO:0008006" key="7">
    <source>
        <dbReference type="Google" id="ProtNLM"/>
    </source>
</evidence>
<dbReference type="AlphaFoldDB" id="A0A1F7Y0J7"/>
<dbReference type="PANTHER" id="PTHR43630">
    <property type="entry name" value="POLY-BETA-1,6-N-ACETYL-D-GLUCOSAMINE SYNTHASE"/>
    <property type="match status" value="1"/>
</dbReference>
<feature type="transmembrane region" description="Helical" evidence="4">
    <location>
        <begin position="313"/>
        <end position="334"/>
    </location>
</feature>